<keyword evidence="4" id="KW-0472">Membrane</keyword>
<dbReference type="AlphaFoldDB" id="A0AAV1SA32"/>
<sequence>MDERLIILDEMEKGSRQAERKKGERNGNREKREMEEELIGVVPCSSLAVDSIFRLGTAGAIWGSCIAPYDACKKGLTGVAQASFMAKTMGKFGFQGGLVAGVFTATRCGIQRYRRQNDWVNPLIAGAVAGAAVAAGTRSWTHVVGISALLSAFSVAADHSKTF</sequence>
<organism evidence="5 6">
    <name type="scientific">Dovyalis caffra</name>
    <dbReference type="NCBI Taxonomy" id="77055"/>
    <lineage>
        <taxon>Eukaryota</taxon>
        <taxon>Viridiplantae</taxon>
        <taxon>Streptophyta</taxon>
        <taxon>Embryophyta</taxon>
        <taxon>Tracheophyta</taxon>
        <taxon>Spermatophyta</taxon>
        <taxon>Magnoliopsida</taxon>
        <taxon>eudicotyledons</taxon>
        <taxon>Gunneridae</taxon>
        <taxon>Pentapetalae</taxon>
        <taxon>rosids</taxon>
        <taxon>fabids</taxon>
        <taxon>Malpighiales</taxon>
        <taxon>Salicaceae</taxon>
        <taxon>Flacourtieae</taxon>
        <taxon>Dovyalis</taxon>
    </lineage>
</organism>
<evidence type="ECO:0008006" key="7">
    <source>
        <dbReference type="Google" id="ProtNLM"/>
    </source>
</evidence>
<dbReference type="Pfam" id="PF02466">
    <property type="entry name" value="Tim17"/>
    <property type="match status" value="1"/>
</dbReference>
<dbReference type="PANTHER" id="PTHR14110">
    <property type="entry name" value="MITOCHONDRIAL IMPORT INNER MEMBRANE TRANSLOCASE SUBUNIT TIM22"/>
    <property type="match status" value="1"/>
</dbReference>
<gene>
    <name evidence="5" type="ORF">DCAF_LOCUS21011</name>
</gene>
<name>A0AAV1SA32_9ROSI</name>
<dbReference type="Proteomes" id="UP001314170">
    <property type="component" value="Unassembled WGS sequence"/>
</dbReference>
<keyword evidence="3" id="KW-1133">Transmembrane helix</keyword>
<evidence type="ECO:0000256" key="4">
    <source>
        <dbReference type="ARBA" id="ARBA00023136"/>
    </source>
</evidence>
<evidence type="ECO:0000256" key="3">
    <source>
        <dbReference type="ARBA" id="ARBA00022989"/>
    </source>
</evidence>
<dbReference type="GO" id="GO:0045039">
    <property type="term" value="P:protein insertion into mitochondrial inner membrane"/>
    <property type="evidence" value="ECO:0007669"/>
    <property type="project" value="InterPro"/>
</dbReference>
<evidence type="ECO:0000313" key="5">
    <source>
        <dbReference type="EMBL" id="CAK7348314.1"/>
    </source>
</evidence>
<dbReference type="InterPro" id="IPR039175">
    <property type="entry name" value="TIM22"/>
</dbReference>
<keyword evidence="6" id="KW-1185">Reference proteome</keyword>
<protein>
    <recommendedName>
        <fullName evidence="7">Outer envelope pore protein 16-4, chloroplastic</fullName>
    </recommendedName>
</protein>
<dbReference type="PANTHER" id="PTHR14110:SF5">
    <property type="entry name" value="OUTER ENVELOPE PORE PROTEIN 16-4, CHLOROPLASTIC"/>
    <property type="match status" value="1"/>
</dbReference>
<accession>A0AAV1SA32</accession>
<comment type="caution">
    <text evidence="5">The sequence shown here is derived from an EMBL/GenBank/DDBJ whole genome shotgun (WGS) entry which is preliminary data.</text>
</comment>
<dbReference type="GO" id="GO:0042721">
    <property type="term" value="C:TIM22 mitochondrial import inner membrane insertion complex"/>
    <property type="evidence" value="ECO:0007669"/>
    <property type="project" value="InterPro"/>
</dbReference>
<evidence type="ECO:0000256" key="2">
    <source>
        <dbReference type="ARBA" id="ARBA00022692"/>
    </source>
</evidence>
<dbReference type="GO" id="GO:0030943">
    <property type="term" value="F:mitochondrion targeting sequence binding"/>
    <property type="evidence" value="ECO:0007669"/>
    <property type="project" value="TreeGrafter"/>
</dbReference>
<evidence type="ECO:0000313" key="6">
    <source>
        <dbReference type="Proteomes" id="UP001314170"/>
    </source>
</evidence>
<dbReference type="EMBL" id="CAWUPB010001173">
    <property type="protein sequence ID" value="CAK7348314.1"/>
    <property type="molecule type" value="Genomic_DNA"/>
</dbReference>
<reference evidence="5 6" key="1">
    <citation type="submission" date="2024-01" db="EMBL/GenBank/DDBJ databases">
        <authorList>
            <person name="Waweru B."/>
        </authorList>
    </citation>
    <scope>NUCLEOTIDE SEQUENCE [LARGE SCALE GENOMIC DNA]</scope>
</reference>
<dbReference type="GO" id="GO:0008320">
    <property type="term" value="F:protein transmembrane transporter activity"/>
    <property type="evidence" value="ECO:0007669"/>
    <property type="project" value="TreeGrafter"/>
</dbReference>
<comment type="subcellular location">
    <subcellularLocation>
        <location evidence="1">Membrane</location>
        <topology evidence="1">Multi-pass membrane protein</topology>
    </subcellularLocation>
</comment>
<evidence type="ECO:0000256" key="1">
    <source>
        <dbReference type="ARBA" id="ARBA00004141"/>
    </source>
</evidence>
<keyword evidence="2" id="KW-0812">Transmembrane</keyword>
<proteinExistence type="predicted"/>